<dbReference type="SUPFAM" id="SSF47413">
    <property type="entry name" value="lambda repressor-like DNA-binding domains"/>
    <property type="match status" value="1"/>
</dbReference>
<dbReference type="PANTHER" id="PTHR46558:SF13">
    <property type="entry name" value="HTH-TYPE TRANSCRIPTIONAL REGULATOR IMMR"/>
    <property type="match status" value="1"/>
</dbReference>
<dbReference type="Pfam" id="PF01381">
    <property type="entry name" value="HTH_3"/>
    <property type="match status" value="1"/>
</dbReference>
<dbReference type="PROSITE" id="PS50943">
    <property type="entry name" value="HTH_CROC1"/>
    <property type="match status" value="1"/>
</dbReference>
<dbReference type="Proteomes" id="UP000641206">
    <property type="component" value="Unassembled WGS sequence"/>
</dbReference>
<dbReference type="CDD" id="cd00093">
    <property type="entry name" value="HTH_XRE"/>
    <property type="match status" value="1"/>
</dbReference>
<organism evidence="3 4">
    <name type="scientific">Oceanobacillus neutriphilus</name>
    <dbReference type="NCBI Taxonomy" id="531815"/>
    <lineage>
        <taxon>Bacteria</taxon>
        <taxon>Bacillati</taxon>
        <taxon>Bacillota</taxon>
        <taxon>Bacilli</taxon>
        <taxon>Bacillales</taxon>
        <taxon>Bacillaceae</taxon>
        <taxon>Oceanobacillus</taxon>
    </lineage>
</organism>
<name>A0ABQ2P3F3_9BACI</name>
<proteinExistence type="predicted"/>
<feature type="domain" description="HTH cro/C1-type" evidence="2">
    <location>
        <begin position="10"/>
        <end position="64"/>
    </location>
</feature>
<dbReference type="InterPro" id="IPR001387">
    <property type="entry name" value="Cro/C1-type_HTH"/>
</dbReference>
<accession>A0ABQ2P3F3</accession>
<evidence type="ECO:0000313" key="3">
    <source>
        <dbReference type="EMBL" id="GGP17194.1"/>
    </source>
</evidence>
<dbReference type="InterPro" id="IPR010982">
    <property type="entry name" value="Lambda_DNA-bd_dom_sf"/>
</dbReference>
<keyword evidence="1" id="KW-0238">DNA-binding</keyword>
<sequence length="118" mass="13934">MNESILPKRLRELREKNGYLQKYVADKLGVKSNTLSGYENGTRNPDPEIIKDLAKLYNVSTDYLLGHETEENKYEYFKNKIVTEFPNIDLMFHDMESLTGDDLEEVYEFIKFKKSQKK</sequence>
<evidence type="ECO:0000313" key="4">
    <source>
        <dbReference type="Proteomes" id="UP000641206"/>
    </source>
</evidence>
<reference evidence="4" key="1">
    <citation type="journal article" date="2019" name="Int. J. Syst. Evol. Microbiol.">
        <title>The Global Catalogue of Microorganisms (GCM) 10K type strain sequencing project: providing services to taxonomists for standard genome sequencing and annotation.</title>
        <authorList>
            <consortium name="The Broad Institute Genomics Platform"/>
            <consortium name="The Broad Institute Genome Sequencing Center for Infectious Disease"/>
            <person name="Wu L."/>
            <person name="Ma J."/>
        </authorList>
    </citation>
    <scope>NUCLEOTIDE SEQUENCE [LARGE SCALE GENOMIC DNA]</scope>
    <source>
        <strain evidence="4">CGMCC 1.7693</strain>
    </source>
</reference>
<protein>
    <recommendedName>
        <fullName evidence="2">HTH cro/C1-type domain-containing protein</fullName>
    </recommendedName>
</protein>
<dbReference type="Gene3D" id="1.10.260.40">
    <property type="entry name" value="lambda repressor-like DNA-binding domains"/>
    <property type="match status" value="1"/>
</dbReference>
<gene>
    <name evidence="3" type="ORF">GCM10011346_52150</name>
</gene>
<evidence type="ECO:0000259" key="2">
    <source>
        <dbReference type="PROSITE" id="PS50943"/>
    </source>
</evidence>
<dbReference type="PANTHER" id="PTHR46558">
    <property type="entry name" value="TRACRIPTIONAL REGULATORY PROTEIN-RELATED-RELATED"/>
    <property type="match status" value="1"/>
</dbReference>
<keyword evidence="4" id="KW-1185">Reference proteome</keyword>
<evidence type="ECO:0000256" key="1">
    <source>
        <dbReference type="ARBA" id="ARBA00023125"/>
    </source>
</evidence>
<dbReference type="EMBL" id="BMLW01000027">
    <property type="protein sequence ID" value="GGP17194.1"/>
    <property type="molecule type" value="Genomic_DNA"/>
</dbReference>
<dbReference type="RefSeq" id="WP_229720403.1">
    <property type="nucleotide sequence ID" value="NZ_BMLW01000027.1"/>
</dbReference>
<dbReference type="SMART" id="SM00530">
    <property type="entry name" value="HTH_XRE"/>
    <property type="match status" value="1"/>
</dbReference>
<comment type="caution">
    <text evidence="3">The sequence shown here is derived from an EMBL/GenBank/DDBJ whole genome shotgun (WGS) entry which is preliminary data.</text>
</comment>